<evidence type="ECO:0000313" key="1">
    <source>
        <dbReference type="EMBL" id="SFR50280.1"/>
    </source>
</evidence>
<name>A0A1I6H794_9FLAO</name>
<sequence>MILLTLALLFSAAAIQFRNRKKQLKAVRVRK</sequence>
<dbReference type="STRING" id="400055.SAMN04490243_2360"/>
<organism evidence="1 2">
    <name type="scientific">Robiginitalea myxolifaciens</name>
    <dbReference type="NCBI Taxonomy" id="400055"/>
    <lineage>
        <taxon>Bacteria</taxon>
        <taxon>Pseudomonadati</taxon>
        <taxon>Bacteroidota</taxon>
        <taxon>Flavobacteriia</taxon>
        <taxon>Flavobacteriales</taxon>
        <taxon>Flavobacteriaceae</taxon>
        <taxon>Robiginitalea</taxon>
    </lineage>
</organism>
<evidence type="ECO:0000313" key="2">
    <source>
        <dbReference type="Proteomes" id="UP000199534"/>
    </source>
</evidence>
<keyword evidence="2" id="KW-1185">Reference proteome</keyword>
<accession>A0A1I6H794</accession>
<protein>
    <submittedName>
        <fullName evidence="1">Uncharacterized protein</fullName>
    </submittedName>
</protein>
<dbReference type="Proteomes" id="UP000199534">
    <property type="component" value="Unassembled WGS sequence"/>
</dbReference>
<dbReference type="EMBL" id="FOYQ01000002">
    <property type="protein sequence ID" value="SFR50280.1"/>
    <property type="molecule type" value="Genomic_DNA"/>
</dbReference>
<proteinExistence type="predicted"/>
<gene>
    <name evidence="1" type="ORF">SAMN04490243_2360</name>
</gene>
<reference evidence="1 2" key="1">
    <citation type="submission" date="2016-10" db="EMBL/GenBank/DDBJ databases">
        <authorList>
            <person name="de Groot N.N."/>
        </authorList>
    </citation>
    <scope>NUCLEOTIDE SEQUENCE [LARGE SCALE GENOMIC DNA]</scope>
    <source>
        <strain evidence="1 2">DSM 21019</strain>
    </source>
</reference>
<dbReference type="AlphaFoldDB" id="A0A1I6H794"/>